<organism evidence="2 3">
    <name type="scientific">Iris pallida</name>
    <name type="common">Sweet iris</name>
    <dbReference type="NCBI Taxonomy" id="29817"/>
    <lineage>
        <taxon>Eukaryota</taxon>
        <taxon>Viridiplantae</taxon>
        <taxon>Streptophyta</taxon>
        <taxon>Embryophyta</taxon>
        <taxon>Tracheophyta</taxon>
        <taxon>Spermatophyta</taxon>
        <taxon>Magnoliopsida</taxon>
        <taxon>Liliopsida</taxon>
        <taxon>Asparagales</taxon>
        <taxon>Iridaceae</taxon>
        <taxon>Iridoideae</taxon>
        <taxon>Irideae</taxon>
        <taxon>Iris</taxon>
    </lineage>
</organism>
<reference evidence="2" key="2">
    <citation type="submission" date="2023-04" db="EMBL/GenBank/DDBJ databases">
        <authorList>
            <person name="Bruccoleri R.E."/>
            <person name="Oakeley E.J."/>
            <person name="Faust A.-M."/>
            <person name="Dessus-Babus S."/>
            <person name="Altorfer M."/>
            <person name="Burckhardt D."/>
            <person name="Oertli M."/>
            <person name="Naumann U."/>
            <person name="Petersen F."/>
            <person name="Wong J."/>
        </authorList>
    </citation>
    <scope>NUCLEOTIDE SEQUENCE</scope>
    <source>
        <strain evidence="2">GSM-AAB239-AS_SAM_17_03QT</strain>
        <tissue evidence="2">Leaf</tissue>
    </source>
</reference>
<dbReference type="AlphaFoldDB" id="A0AAX6EJJ8"/>
<comment type="caution">
    <text evidence="2">The sequence shown here is derived from an EMBL/GenBank/DDBJ whole genome shotgun (WGS) entry which is preliminary data.</text>
</comment>
<sequence>MDGQAAHRRGTTLDGHNSKEGRRRLTGGGLSAAALEETTDGRCSQSRWCSWAGTWRSRGRQRLTTVAERVSSTRRRGSLCQIRRSAC</sequence>
<feature type="compositionally biased region" description="Basic residues" evidence="1">
    <location>
        <begin position="1"/>
        <end position="10"/>
    </location>
</feature>
<keyword evidence="3" id="KW-1185">Reference proteome</keyword>
<gene>
    <name evidence="2" type="ORF">M6B38_187385</name>
</gene>
<name>A0AAX6EJJ8_IRIPA</name>
<evidence type="ECO:0000256" key="1">
    <source>
        <dbReference type="SAM" id="MobiDB-lite"/>
    </source>
</evidence>
<proteinExistence type="predicted"/>
<feature type="region of interest" description="Disordered" evidence="1">
    <location>
        <begin position="1"/>
        <end position="31"/>
    </location>
</feature>
<dbReference type="EMBL" id="JANAVB010035933">
    <property type="protein sequence ID" value="KAJ6804312.1"/>
    <property type="molecule type" value="Genomic_DNA"/>
</dbReference>
<protein>
    <submittedName>
        <fullName evidence="2">Atherin-like</fullName>
    </submittedName>
</protein>
<dbReference type="Proteomes" id="UP001140949">
    <property type="component" value="Unassembled WGS sequence"/>
</dbReference>
<evidence type="ECO:0000313" key="2">
    <source>
        <dbReference type="EMBL" id="KAJ6804312.1"/>
    </source>
</evidence>
<reference evidence="2" key="1">
    <citation type="journal article" date="2023" name="GigaByte">
        <title>Genome assembly of the bearded iris, Iris pallida Lam.</title>
        <authorList>
            <person name="Bruccoleri R.E."/>
            <person name="Oakeley E.J."/>
            <person name="Faust A.M.E."/>
            <person name="Altorfer M."/>
            <person name="Dessus-Babus S."/>
            <person name="Burckhardt D."/>
            <person name="Oertli M."/>
            <person name="Naumann U."/>
            <person name="Petersen F."/>
            <person name="Wong J."/>
        </authorList>
    </citation>
    <scope>NUCLEOTIDE SEQUENCE</scope>
    <source>
        <strain evidence="2">GSM-AAB239-AS_SAM_17_03QT</strain>
    </source>
</reference>
<evidence type="ECO:0000313" key="3">
    <source>
        <dbReference type="Proteomes" id="UP001140949"/>
    </source>
</evidence>
<accession>A0AAX6EJJ8</accession>